<dbReference type="AlphaFoldDB" id="A0AAE1A6Z2"/>
<reference evidence="2" key="1">
    <citation type="journal article" date="2023" name="G3 (Bethesda)">
        <title>A reference genome for the long-term kleptoplast-retaining sea slug Elysia crispata morphotype clarki.</title>
        <authorList>
            <person name="Eastman K.E."/>
            <person name="Pendleton A.L."/>
            <person name="Shaikh M.A."/>
            <person name="Suttiyut T."/>
            <person name="Ogas R."/>
            <person name="Tomko P."/>
            <person name="Gavelis G."/>
            <person name="Widhalm J.R."/>
            <person name="Wisecaver J.H."/>
        </authorList>
    </citation>
    <scope>NUCLEOTIDE SEQUENCE</scope>
    <source>
        <strain evidence="2">ECLA1</strain>
    </source>
</reference>
<gene>
    <name evidence="2" type="ORF">RRG08_021437</name>
</gene>
<organism evidence="2 3">
    <name type="scientific">Elysia crispata</name>
    <name type="common">lettuce slug</name>
    <dbReference type="NCBI Taxonomy" id="231223"/>
    <lineage>
        <taxon>Eukaryota</taxon>
        <taxon>Metazoa</taxon>
        <taxon>Spiralia</taxon>
        <taxon>Lophotrochozoa</taxon>
        <taxon>Mollusca</taxon>
        <taxon>Gastropoda</taxon>
        <taxon>Heterobranchia</taxon>
        <taxon>Euthyneura</taxon>
        <taxon>Panpulmonata</taxon>
        <taxon>Sacoglossa</taxon>
        <taxon>Placobranchoidea</taxon>
        <taxon>Plakobranchidae</taxon>
        <taxon>Elysia</taxon>
    </lineage>
</organism>
<evidence type="ECO:0000313" key="3">
    <source>
        <dbReference type="Proteomes" id="UP001283361"/>
    </source>
</evidence>
<protein>
    <submittedName>
        <fullName evidence="2">Uncharacterized protein</fullName>
    </submittedName>
</protein>
<evidence type="ECO:0000256" key="1">
    <source>
        <dbReference type="SAM" id="MobiDB-lite"/>
    </source>
</evidence>
<dbReference type="Proteomes" id="UP001283361">
    <property type="component" value="Unassembled WGS sequence"/>
</dbReference>
<dbReference type="EMBL" id="JAWDGP010002600">
    <property type="protein sequence ID" value="KAK3781791.1"/>
    <property type="molecule type" value="Genomic_DNA"/>
</dbReference>
<name>A0AAE1A6Z2_9GAST</name>
<comment type="caution">
    <text evidence="2">The sequence shown here is derived from an EMBL/GenBank/DDBJ whole genome shotgun (WGS) entry which is preliminary data.</text>
</comment>
<sequence>MCGLSIDPCSPSPSHRTSPSQPPFFSSLHHRLLRPSCRDQRQFYTHHRLLRPSRRDQRQFYTHHRFFPGLSTSTNFRCPSVLSTRVLERNWAGEWGISTHSLLIFLARVPNRCLLPMFYESQWCFAQLPHSLLDQSHTSCRPFLS</sequence>
<proteinExistence type="predicted"/>
<keyword evidence="3" id="KW-1185">Reference proteome</keyword>
<evidence type="ECO:0000313" key="2">
    <source>
        <dbReference type="EMBL" id="KAK3781791.1"/>
    </source>
</evidence>
<accession>A0AAE1A6Z2</accession>
<feature type="region of interest" description="Disordered" evidence="1">
    <location>
        <begin position="1"/>
        <end position="23"/>
    </location>
</feature>